<dbReference type="EMBL" id="FNIX01000014">
    <property type="protein sequence ID" value="SDP77026.1"/>
    <property type="molecule type" value="Genomic_DNA"/>
</dbReference>
<dbReference type="Proteomes" id="UP000199691">
    <property type="component" value="Unassembled WGS sequence"/>
</dbReference>
<feature type="domain" description="DUF7674" evidence="1">
    <location>
        <begin position="27"/>
        <end position="115"/>
    </location>
</feature>
<dbReference type="AlphaFoldDB" id="A0A1H0VG27"/>
<reference evidence="3" key="1">
    <citation type="submission" date="2016-10" db="EMBL/GenBank/DDBJ databases">
        <authorList>
            <person name="Varghese N."/>
            <person name="Submissions S."/>
        </authorList>
    </citation>
    <scope>NUCLEOTIDE SEQUENCE [LARGE SCALE GENOMIC DNA]</scope>
    <source>
        <strain evidence="3">CGMCC 4.6609</strain>
    </source>
</reference>
<evidence type="ECO:0000259" key="1">
    <source>
        <dbReference type="Pfam" id="PF24722"/>
    </source>
</evidence>
<accession>A0A1H0VG27</accession>
<dbReference type="Pfam" id="PF24722">
    <property type="entry name" value="DUF7674"/>
    <property type="match status" value="1"/>
</dbReference>
<dbReference type="InterPro" id="IPR056091">
    <property type="entry name" value="DUF7674"/>
</dbReference>
<evidence type="ECO:0000313" key="3">
    <source>
        <dbReference type="Proteomes" id="UP000199691"/>
    </source>
</evidence>
<evidence type="ECO:0000313" key="2">
    <source>
        <dbReference type="EMBL" id="SDP77026.1"/>
    </source>
</evidence>
<organism evidence="2 3">
    <name type="scientific">Lentzea jiangxiensis</name>
    <dbReference type="NCBI Taxonomy" id="641025"/>
    <lineage>
        <taxon>Bacteria</taxon>
        <taxon>Bacillati</taxon>
        <taxon>Actinomycetota</taxon>
        <taxon>Actinomycetes</taxon>
        <taxon>Pseudonocardiales</taxon>
        <taxon>Pseudonocardiaceae</taxon>
        <taxon>Lentzea</taxon>
    </lineage>
</organism>
<name>A0A1H0VG27_9PSEU</name>
<proteinExistence type="predicted"/>
<protein>
    <recommendedName>
        <fullName evidence="1">DUF7674 domain-containing protein</fullName>
    </recommendedName>
</protein>
<gene>
    <name evidence="2" type="ORF">SAMN05421507_11484</name>
</gene>
<keyword evidence="3" id="KW-1185">Reference proteome</keyword>
<sequence>MGVVRSAGEDRATIVTCVVDWRERASALVPELRAVAEAGEWSCHVFFSELCQLTQEAHREQDDDVLRRAYGFAHWCFHQPEQFLGNAALISFYEHVFDDWDLREEVAAWLPVDVLPKVRALWEWRWPKEQLSEVDQLLAGLAPPSQDAV</sequence>